<comment type="similarity">
    <text evidence="1">Belongs to the arrestin family.</text>
</comment>
<feature type="chain" id="PRO_5035278842" evidence="3">
    <location>
        <begin position="17"/>
        <end position="470"/>
    </location>
</feature>
<dbReference type="GO" id="GO:0002031">
    <property type="term" value="P:G protein-coupled receptor internalization"/>
    <property type="evidence" value="ECO:0007669"/>
    <property type="project" value="TreeGrafter"/>
</dbReference>
<dbReference type="GO" id="GO:0001664">
    <property type="term" value="F:G protein-coupled receptor binding"/>
    <property type="evidence" value="ECO:0007669"/>
    <property type="project" value="TreeGrafter"/>
</dbReference>
<dbReference type="InterPro" id="IPR014753">
    <property type="entry name" value="Arrestin_N"/>
</dbReference>
<dbReference type="SUPFAM" id="SSF81296">
    <property type="entry name" value="E set domains"/>
    <property type="match status" value="2"/>
</dbReference>
<dbReference type="InterPro" id="IPR000698">
    <property type="entry name" value="Arrestin"/>
</dbReference>
<keyword evidence="6" id="KW-1185">Reference proteome</keyword>
<gene>
    <name evidence="5" type="primary">Arr-L1</name>
    <name evidence="5" type="ORF">Hamer_G004071</name>
</gene>
<evidence type="ECO:0000259" key="4">
    <source>
        <dbReference type="SMART" id="SM01017"/>
    </source>
</evidence>
<reference evidence="5" key="1">
    <citation type="journal article" date="2021" name="Sci. Adv.">
        <title>The American lobster genome reveals insights on longevity, neural, and immune adaptations.</title>
        <authorList>
            <person name="Polinski J.M."/>
            <person name="Zimin A.V."/>
            <person name="Clark K.F."/>
            <person name="Kohn A.B."/>
            <person name="Sadowski N."/>
            <person name="Timp W."/>
            <person name="Ptitsyn A."/>
            <person name="Khanna P."/>
            <person name="Romanova D.Y."/>
            <person name="Williams P."/>
            <person name="Greenwood S.J."/>
            <person name="Moroz L.L."/>
            <person name="Walt D.R."/>
            <person name="Bodnar A.G."/>
        </authorList>
    </citation>
    <scope>NUCLEOTIDE SEQUENCE</scope>
    <source>
        <strain evidence="5">GMGI-L3</strain>
    </source>
</reference>
<dbReference type="InterPro" id="IPR011022">
    <property type="entry name" value="Arrestin_C-like"/>
</dbReference>
<evidence type="ECO:0000256" key="1">
    <source>
        <dbReference type="ARBA" id="ARBA00005298"/>
    </source>
</evidence>
<protein>
    <submittedName>
        <fullName evidence="5">Arrestin-like 1</fullName>
    </submittedName>
</protein>
<dbReference type="GO" id="GO:0007608">
    <property type="term" value="P:sensory perception of smell"/>
    <property type="evidence" value="ECO:0007669"/>
    <property type="project" value="UniProtKB-ARBA"/>
</dbReference>
<organism evidence="5 6">
    <name type="scientific">Homarus americanus</name>
    <name type="common">American lobster</name>
    <dbReference type="NCBI Taxonomy" id="6706"/>
    <lineage>
        <taxon>Eukaryota</taxon>
        <taxon>Metazoa</taxon>
        <taxon>Ecdysozoa</taxon>
        <taxon>Arthropoda</taxon>
        <taxon>Crustacea</taxon>
        <taxon>Multicrustacea</taxon>
        <taxon>Malacostraca</taxon>
        <taxon>Eumalacostraca</taxon>
        <taxon>Eucarida</taxon>
        <taxon>Decapoda</taxon>
        <taxon>Pleocyemata</taxon>
        <taxon>Astacidea</taxon>
        <taxon>Nephropoidea</taxon>
        <taxon>Nephropidae</taxon>
        <taxon>Homarus</taxon>
    </lineage>
</organism>
<dbReference type="InterPro" id="IPR014756">
    <property type="entry name" value="Ig_E-set"/>
</dbReference>
<dbReference type="GO" id="GO:0005737">
    <property type="term" value="C:cytoplasm"/>
    <property type="evidence" value="ECO:0007669"/>
    <property type="project" value="TreeGrafter"/>
</dbReference>
<dbReference type="Gene3D" id="2.60.40.840">
    <property type="match status" value="1"/>
</dbReference>
<dbReference type="FunFam" id="2.60.40.840:FF:000002">
    <property type="entry name" value="Arrestin 3"/>
    <property type="match status" value="1"/>
</dbReference>
<dbReference type="EMBL" id="JAHLQT010033114">
    <property type="protein sequence ID" value="KAG7159443.1"/>
    <property type="molecule type" value="Genomic_DNA"/>
</dbReference>
<evidence type="ECO:0000256" key="3">
    <source>
        <dbReference type="SAM" id="SignalP"/>
    </source>
</evidence>
<dbReference type="PRINTS" id="PR00309">
    <property type="entry name" value="ARRESTIN"/>
</dbReference>
<evidence type="ECO:0000313" key="5">
    <source>
        <dbReference type="EMBL" id="KAG7159443.1"/>
    </source>
</evidence>
<dbReference type="GO" id="GO:0007165">
    <property type="term" value="P:signal transduction"/>
    <property type="evidence" value="ECO:0007669"/>
    <property type="project" value="InterPro"/>
</dbReference>
<dbReference type="Gene3D" id="2.60.40.640">
    <property type="match status" value="1"/>
</dbReference>
<keyword evidence="2" id="KW-0716">Sensory transduction</keyword>
<dbReference type="PANTHER" id="PTHR11792">
    <property type="entry name" value="ARRESTIN"/>
    <property type="match status" value="1"/>
</dbReference>
<comment type="caution">
    <text evidence="5">The sequence shown here is derived from an EMBL/GenBank/DDBJ whole genome shotgun (WGS) entry which is preliminary data.</text>
</comment>
<keyword evidence="3" id="KW-0732">Signal</keyword>
<evidence type="ECO:0000313" key="6">
    <source>
        <dbReference type="Proteomes" id="UP000747542"/>
    </source>
</evidence>
<name>A0A8J5MPX9_HOMAM</name>
<evidence type="ECO:0000256" key="2">
    <source>
        <dbReference type="ARBA" id="ARBA00022606"/>
    </source>
</evidence>
<dbReference type="Proteomes" id="UP000747542">
    <property type="component" value="Unassembled WGS sequence"/>
</dbReference>
<accession>A0A8J5MPX9</accession>
<proteinExistence type="inferred from homology"/>
<dbReference type="Pfam" id="PF00339">
    <property type="entry name" value="Arrestin_N"/>
    <property type="match status" value="1"/>
</dbReference>
<sequence>MMIMSLFLGVGMMAGACEVCVHLAREQCVAGCQGEVYKPSRFCRGIHFIHLQSVEQLPVFSSLSTNYFDSTLKLILQLRLLFLSGHQLLHTAKMVVQFKVFKKAAPNGKLTIYLGRRDFVDHVSAVDPVDGVLMLDTDYLQGRKVFGQLVCSFRYGREDDEVMGLNFQKDLFLSSCQIYPPKENAESTKLQERLIKKLGGNAYPFSFDMPVNAPPSVTIQPGREDEGRPCGVEYYIKVFVGEKEEEHSHKRSTVVMNIRRIQFAPSKSGRQPCTIVRKDFMLSPGELELEVTLDKQLYYHYENIAINCIIKNNSNKTVKKIKAAVQQSVDICLFSGGQFRSTVASVETQEGCPVNPGSNLLKELTLSPTLSSNMDRRGVALDGHLKNIHTNLASSTLLANPESRDMFGMVISYTVKVKLYLGAMGGEVTAELPFVLMHPKPDLRRLMRGDSQAQVEAFRSDSMAGTVDES</sequence>
<dbReference type="InterPro" id="IPR014752">
    <property type="entry name" value="Arrestin-like_C"/>
</dbReference>
<dbReference type="PANTHER" id="PTHR11792:SF16">
    <property type="entry name" value="PHOSRESTIN-2"/>
    <property type="match status" value="1"/>
</dbReference>
<dbReference type="GO" id="GO:0045494">
    <property type="term" value="P:photoreceptor cell maintenance"/>
    <property type="evidence" value="ECO:0007669"/>
    <property type="project" value="UniProtKB-ARBA"/>
</dbReference>
<dbReference type="GO" id="GO:0016060">
    <property type="term" value="P:negative regulation of phospholipase C-activating phototransduction signaling pathway"/>
    <property type="evidence" value="ECO:0007669"/>
    <property type="project" value="UniProtKB-ARBA"/>
</dbReference>
<dbReference type="SMART" id="SM01017">
    <property type="entry name" value="Arrestin_C"/>
    <property type="match status" value="1"/>
</dbReference>
<dbReference type="InterPro" id="IPR017864">
    <property type="entry name" value="Arrestin_CS"/>
</dbReference>
<feature type="domain" description="Arrestin C-terminal-like" evidence="4">
    <location>
        <begin position="283"/>
        <end position="441"/>
    </location>
</feature>
<dbReference type="AlphaFoldDB" id="A0A8J5MPX9"/>
<feature type="signal peptide" evidence="3">
    <location>
        <begin position="1"/>
        <end position="16"/>
    </location>
</feature>
<dbReference type="InterPro" id="IPR011021">
    <property type="entry name" value="Arrestin-like_N"/>
</dbReference>
<dbReference type="PROSITE" id="PS00295">
    <property type="entry name" value="ARRESTINS"/>
    <property type="match status" value="1"/>
</dbReference>
<dbReference type="Pfam" id="PF02752">
    <property type="entry name" value="Arrestin_C"/>
    <property type="match status" value="1"/>
</dbReference>